<dbReference type="InterPro" id="IPR052719">
    <property type="entry name" value="CvpA-like"/>
</dbReference>
<dbReference type="PANTHER" id="PTHR36926">
    <property type="entry name" value="COLICIN V PRODUCTION PROTEIN"/>
    <property type="match status" value="1"/>
</dbReference>
<gene>
    <name evidence="7" type="ORF">GTW51_09825</name>
</gene>
<feature type="region of interest" description="Disordered" evidence="5">
    <location>
        <begin position="176"/>
        <end position="221"/>
    </location>
</feature>
<feature type="transmembrane region" description="Helical" evidence="6">
    <location>
        <begin position="6"/>
        <end position="23"/>
    </location>
</feature>
<name>A0A6L9MHJ4_9HYPH</name>
<accession>A0A6L9MHJ4</accession>
<feature type="transmembrane region" description="Helical" evidence="6">
    <location>
        <begin position="30"/>
        <end position="50"/>
    </location>
</feature>
<reference evidence="7 8" key="1">
    <citation type="submission" date="2020-01" db="EMBL/GenBank/DDBJ databases">
        <title>Genomes of bacteria type strains.</title>
        <authorList>
            <person name="Chen J."/>
            <person name="Zhu S."/>
            <person name="Chen J."/>
        </authorList>
    </citation>
    <scope>NUCLEOTIDE SEQUENCE [LARGE SCALE GENOMIC DNA]</scope>
    <source>
        <strain evidence="7 8">KCTC 52919</strain>
    </source>
</reference>
<evidence type="ECO:0000256" key="2">
    <source>
        <dbReference type="ARBA" id="ARBA00022692"/>
    </source>
</evidence>
<sequence>MTLTLLDAILFAIMLVSALLAMVRGFSREVLSVVAWLVAAAAAFFFYRPLTPYVSEYIASDMVALAVSAALIFLLTLIVVSFITLRIADFIIDSRVGAIDRALGFVFGAVRGLLLVVVAMLFFNWLAPANQPQWVADARSKPFLDDLGQRLVAALPDNPEQVIMDQIQGTDGEPDAVIAPEGTDGEPVVVPVPDATEAPGEPSSIEGLIDESGDTPPPAAN</sequence>
<evidence type="ECO:0000256" key="5">
    <source>
        <dbReference type="SAM" id="MobiDB-lite"/>
    </source>
</evidence>
<feature type="transmembrane region" description="Helical" evidence="6">
    <location>
        <begin position="62"/>
        <end position="85"/>
    </location>
</feature>
<evidence type="ECO:0000256" key="4">
    <source>
        <dbReference type="ARBA" id="ARBA00023136"/>
    </source>
</evidence>
<dbReference type="GO" id="GO:0009403">
    <property type="term" value="P:toxin biosynthetic process"/>
    <property type="evidence" value="ECO:0007669"/>
    <property type="project" value="InterPro"/>
</dbReference>
<dbReference type="RefSeq" id="WP_163043740.1">
    <property type="nucleotide sequence ID" value="NZ_JAAAMJ010000005.1"/>
</dbReference>
<keyword evidence="2 6" id="KW-0812">Transmembrane</keyword>
<dbReference type="AlphaFoldDB" id="A0A6L9MHJ4"/>
<evidence type="ECO:0000313" key="8">
    <source>
        <dbReference type="Proteomes" id="UP000476332"/>
    </source>
</evidence>
<dbReference type="Pfam" id="PF02674">
    <property type="entry name" value="Colicin_V"/>
    <property type="match status" value="1"/>
</dbReference>
<comment type="caution">
    <text evidence="7">The sequence shown here is derived from an EMBL/GenBank/DDBJ whole genome shotgun (WGS) entry which is preliminary data.</text>
</comment>
<protein>
    <submittedName>
        <fullName evidence="7">CvpA family protein</fullName>
    </submittedName>
</protein>
<dbReference type="PANTHER" id="PTHR36926:SF1">
    <property type="entry name" value="COLICIN V PRODUCTION PROTEIN"/>
    <property type="match status" value="1"/>
</dbReference>
<keyword evidence="3 6" id="KW-1133">Transmembrane helix</keyword>
<comment type="subcellular location">
    <subcellularLocation>
        <location evidence="1">Membrane</location>
        <topology evidence="1">Multi-pass membrane protein</topology>
    </subcellularLocation>
</comment>
<dbReference type="EMBL" id="JAAAMJ010000005">
    <property type="protein sequence ID" value="NDV87002.1"/>
    <property type="molecule type" value="Genomic_DNA"/>
</dbReference>
<dbReference type="GO" id="GO:0016020">
    <property type="term" value="C:membrane"/>
    <property type="evidence" value="ECO:0007669"/>
    <property type="project" value="UniProtKB-SubCell"/>
</dbReference>
<evidence type="ECO:0000313" key="7">
    <source>
        <dbReference type="EMBL" id="NDV87002.1"/>
    </source>
</evidence>
<evidence type="ECO:0000256" key="1">
    <source>
        <dbReference type="ARBA" id="ARBA00004141"/>
    </source>
</evidence>
<feature type="transmembrane region" description="Helical" evidence="6">
    <location>
        <begin position="105"/>
        <end position="127"/>
    </location>
</feature>
<keyword evidence="4 6" id="KW-0472">Membrane</keyword>
<proteinExistence type="predicted"/>
<dbReference type="Proteomes" id="UP000476332">
    <property type="component" value="Unassembled WGS sequence"/>
</dbReference>
<evidence type="ECO:0000256" key="6">
    <source>
        <dbReference type="SAM" id="Phobius"/>
    </source>
</evidence>
<evidence type="ECO:0000256" key="3">
    <source>
        <dbReference type="ARBA" id="ARBA00022989"/>
    </source>
</evidence>
<keyword evidence="8" id="KW-1185">Reference proteome</keyword>
<organism evidence="7 8">
    <name type="scientific">Aurantimonas aggregata</name>
    <dbReference type="NCBI Taxonomy" id="2047720"/>
    <lineage>
        <taxon>Bacteria</taxon>
        <taxon>Pseudomonadati</taxon>
        <taxon>Pseudomonadota</taxon>
        <taxon>Alphaproteobacteria</taxon>
        <taxon>Hyphomicrobiales</taxon>
        <taxon>Aurantimonadaceae</taxon>
        <taxon>Aurantimonas</taxon>
    </lineage>
</organism>
<dbReference type="InterPro" id="IPR003825">
    <property type="entry name" value="Colicin-V_CvpA"/>
</dbReference>